<organism evidence="2 3">
    <name type="scientific">Amblyomma americanum</name>
    <name type="common">Lone star tick</name>
    <dbReference type="NCBI Taxonomy" id="6943"/>
    <lineage>
        <taxon>Eukaryota</taxon>
        <taxon>Metazoa</taxon>
        <taxon>Ecdysozoa</taxon>
        <taxon>Arthropoda</taxon>
        <taxon>Chelicerata</taxon>
        <taxon>Arachnida</taxon>
        <taxon>Acari</taxon>
        <taxon>Parasitiformes</taxon>
        <taxon>Ixodida</taxon>
        <taxon>Ixodoidea</taxon>
        <taxon>Ixodidae</taxon>
        <taxon>Amblyomminae</taxon>
        <taxon>Amblyomma</taxon>
    </lineage>
</organism>
<evidence type="ECO:0000256" key="1">
    <source>
        <dbReference type="SAM" id="MobiDB-lite"/>
    </source>
</evidence>
<sequence>MAEKCSPLMDGILSEAESSSGQSAAEDLSVKEGRAAASLKKRLRDLLNEEGSSSDEELLMRKGRGQERETTRAQRRKIRRLETRVDALERKNSRLEDLLVNKLGTLASGADASGEPFQVFVVPSGTDQQAVTACADKATTSTEPNGNATPALPEVDEQEPHTSAAPAPPRVDKQDLNGNTAPDLPEVDGQ</sequence>
<feature type="compositionally biased region" description="Polar residues" evidence="1">
    <location>
        <begin position="138"/>
        <end position="148"/>
    </location>
</feature>
<proteinExistence type="predicted"/>
<evidence type="ECO:0000313" key="2">
    <source>
        <dbReference type="EMBL" id="KAK8773501.1"/>
    </source>
</evidence>
<feature type="compositionally biased region" description="Basic and acidic residues" evidence="1">
    <location>
        <begin position="58"/>
        <end position="72"/>
    </location>
</feature>
<evidence type="ECO:0000313" key="3">
    <source>
        <dbReference type="Proteomes" id="UP001321473"/>
    </source>
</evidence>
<feature type="region of interest" description="Disordered" evidence="1">
    <location>
        <begin position="127"/>
        <end position="190"/>
    </location>
</feature>
<dbReference type="EMBL" id="JARKHS020016819">
    <property type="protein sequence ID" value="KAK8773501.1"/>
    <property type="molecule type" value="Genomic_DNA"/>
</dbReference>
<feature type="region of interest" description="Disordered" evidence="1">
    <location>
        <begin position="1"/>
        <end position="32"/>
    </location>
</feature>
<feature type="compositionally biased region" description="Low complexity" evidence="1">
    <location>
        <begin position="14"/>
        <end position="26"/>
    </location>
</feature>
<reference evidence="2 3" key="1">
    <citation type="journal article" date="2023" name="Arcadia Sci">
        <title>De novo assembly of a long-read Amblyomma americanum tick genome.</title>
        <authorList>
            <person name="Chou S."/>
            <person name="Poskanzer K.E."/>
            <person name="Rollins M."/>
            <person name="Thuy-Boun P.S."/>
        </authorList>
    </citation>
    <scope>NUCLEOTIDE SEQUENCE [LARGE SCALE GENOMIC DNA]</scope>
    <source>
        <strain evidence="2">F_SG_1</strain>
        <tissue evidence="2">Salivary glands</tissue>
    </source>
</reference>
<dbReference type="AlphaFoldDB" id="A0AAQ4EFP8"/>
<dbReference type="Proteomes" id="UP001321473">
    <property type="component" value="Unassembled WGS sequence"/>
</dbReference>
<name>A0AAQ4EFP8_AMBAM</name>
<feature type="non-terminal residue" evidence="2">
    <location>
        <position position="190"/>
    </location>
</feature>
<comment type="caution">
    <text evidence="2">The sequence shown here is derived from an EMBL/GenBank/DDBJ whole genome shotgun (WGS) entry which is preliminary data.</text>
</comment>
<feature type="region of interest" description="Disordered" evidence="1">
    <location>
        <begin position="47"/>
        <end position="75"/>
    </location>
</feature>
<gene>
    <name evidence="2" type="ORF">V5799_011966</name>
</gene>
<keyword evidence="3" id="KW-1185">Reference proteome</keyword>
<protein>
    <submittedName>
        <fullName evidence="2">Uncharacterized protein</fullName>
    </submittedName>
</protein>
<accession>A0AAQ4EFP8</accession>